<evidence type="ECO:0000313" key="1">
    <source>
        <dbReference type="EMBL" id="QJA93914.1"/>
    </source>
</evidence>
<gene>
    <name evidence="1" type="ORF">MM415B04082_0006</name>
</gene>
<reference evidence="1" key="1">
    <citation type="submission" date="2020-03" db="EMBL/GenBank/DDBJ databases">
        <title>The deep terrestrial virosphere.</title>
        <authorList>
            <person name="Holmfeldt K."/>
            <person name="Nilsson E."/>
            <person name="Simone D."/>
            <person name="Lopez-Fernandez M."/>
            <person name="Wu X."/>
            <person name="de Brujin I."/>
            <person name="Lundin D."/>
            <person name="Andersson A."/>
            <person name="Bertilsson S."/>
            <person name="Dopson M."/>
        </authorList>
    </citation>
    <scope>NUCLEOTIDE SEQUENCE</scope>
    <source>
        <strain evidence="1">MM415B04082</strain>
    </source>
</reference>
<proteinExistence type="predicted"/>
<dbReference type="AlphaFoldDB" id="A0A6M3LKR2"/>
<protein>
    <submittedName>
        <fullName evidence="1">Uncharacterized protein</fullName>
    </submittedName>
</protein>
<name>A0A6M3LKR2_9ZZZZ</name>
<organism evidence="1">
    <name type="scientific">viral metagenome</name>
    <dbReference type="NCBI Taxonomy" id="1070528"/>
    <lineage>
        <taxon>unclassified sequences</taxon>
        <taxon>metagenomes</taxon>
        <taxon>organismal metagenomes</taxon>
    </lineage>
</organism>
<accession>A0A6M3LKR2</accession>
<dbReference type="EMBL" id="MT143187">
    <property type="protein sequence ID" value="QJA93914.1"/>
    <property type="molecule type" value="Genomic_DNA"/>
</dbReference>
<sequence>MRHFVVLEVMQSKGAVDPSGNVRWLPKDRREREELWLHPSCVIECADSGPGYIFINQGDKFVNEKGLIETATREMNECDLFCFPAPEREEEEVKSKKRRGVKTSDGNVYQCKDCPEVIKKQVFAGSLFCGAEDRGLEDTQNIPKWCPLAVTIEEPVDPAEYMGGAMVGVL</sequence>